<sequence length="59" mass="6033">MALFELTKDHLGPIASTTFANAGVFESVIGSRKVQRPAGPGGARIVQRAAVPSEPLAGS</sequence>
<dbReference type="Proteomes" id="UP000317421">
    <property type="component" value="Unassembled WGS sequence"/>
</dbReference>
<dbReference type="EMBL" id="SJPR01000014">
    <property type="protein sequence ID" value="TWT91792.1"/>
    <property type="molecule type" value="Genomic_DNA"/>
</dbReference>
<evidence type="ECO:0000313" key="2">
    <source>
        <dbReference type="Proteomes" id="UP000317421"/>
    </source>
</evidence>
<reference evidence="1 2" key="1">
    <citation type="submission" date="2019-02" db="EMBL/GenBank/DDBJ databases">
        <title>Deep-cultivation of Planctomycetes and their phenomic and genomic characterization uncovers novel biology.</title>
        <authorList>
            <person name="Wiegand S."/>
            <person name="Jogler M."/>
            <person name="Boedeker C."/>
            <person name="Pinto D."/>
            <person name="Vollmers J."/>
            <person name="Rivas-Marin E."/>
            <person name="Kohn T."/>
            <person name="Peeters S.H."/>
            <person name="Heuer A."/>
            <person name="Rast P."/>
            <person name="Oberbeckmann S."/>
            <person name="Bunk B."/>
            <person name="Jeske O."/>
            <person name="Meyerdierks A."/>
            <person name="Storesund J.E."/>
            <person name="Kallscheuer N."/>
            <person name="Luecker S."/>
            <person name="Lage O.M."/>
            <person name="Pohl T."/>
            <person name="Merkel B.J."/>
            <person name="Hornburger P."/>
            <person name="Mueller R.-W."/>
            <person name="Bruemmer F."/>
            <person name="Labrenz M."/>
            <person name="Spormann A.M."/>
            <person name="Op Den Camp H."/>
            <person name="Overmann J."/>
            <person name="Amann R."/>
            <person name="Jetten M.S.M."/>
            <person name="Mascher T."/>
            <person name="Medema M.H."/>
            <person name="Devos D.P."/>
            <person name="Kaster A.-K."/>
            <person name="Ovreas L."/>
            <person name="Rohde M."/>
            <person name="Galperin M.Y."/>
            <person name="Jogler C."/>
        </authorList>
    </citation>
    <scope>NUCLEOTIDE SEQUENCE [LARGE SCALE GENOMIC DNA]</scope>
    <source>
        <strain evidence="1 2">Pla108</strain>
    </source>
</reference>
<gene>
    <name evidence="1" type="ORF">Pla108_41700</name>
</gene>
<evidence type="ECO:0000313" key="1">
    <source>
        <dbReference type="EMBL" id="TWT91792.1"/>
    </source>
</evidence>
<dbReference type="AlphaFoldDB" id="A0A5C5ZW21"/>
<comment type="caution">
    <text evidence="1">The sequence shown here is derived from an EMBL/GenBank/DDBJ whole genome shotgun (WGS) entry which is preliminary data.</text>
</comment>
<proteinExistence type="predicted"/>
<organism evidence="1 2">
    <name type="scientific">Botrimarina colliarenosi</name>
    <dbReference type="NCBI Taxonomy" id="2528001"/>
    <lineage>
        <taxon>Bacteria</taxon>
        <taxon>Pseudomonadati</taxon>
        <taxon>Planctomycetota</taxon>
        <taxon>Planctomycetia</taxon>
        <taxon>Pirellulales</taxon>
        <taxon>Lacipirellulaceae</taxon>
        <taxon>Botrimarina</taxon>
    </lineage>
</organism>
<protein>
    <submittedName>
        <fullName evidence="1">Uncharacterized protein</fullName>
    </submittedName>
</protein>
<accession>A0A5C5ZW21</accession>
<keyword evidence="2" id="KW-1185">Reference proteome</keyword>
<name>A0A5C5ZW21_9BACT</name>